<dbReference type="AlphaFoldDB" id="A0A3M7QBM5"/>
<evidence type="ECO:0000313" key="2">
    <source>
        <dbReference type="Proteomes" id="UP000276133"/>
    </source>
</evidence>
<dbReference type="EMBL" id="REGN01006771">
    <property type="protein sequence ID" value="RNA08358.1"/>
    <property type="molecule type" value="Genomic_DNA"/>
</dbReference>
<comment type="caution">
    <text evidence="1">The sequence shown here is derived from an EMBL/GenBank/DDBJ whole genome shotgun (WGS) entry which is preliminary data.</text>
</comment>
<sequence>MTENYISKLLCMTIEIIGKIGPSGHSGQIDGRAMRKFEKSLERSLKLGRNDVVKNGIQGRVGIKSHSAHSDYVVILNHAQTQQLSLACRGHPQTKDPIGQQAHKYEQHHHYEQNDDLLVAPLSCAQLLLVAVVLGRDHQTLRVLGVRHRLLATSILDYQHYIAIEDKQRKTWQQIEHKKRRVQVGQLPLLASAHHTNVDIGGQMAMIGLSERGGQHYWYGGESADHPNEHDH</sequence>
<name>A0A3M7QBM5_BRAPC</name>
<dbReference type="Proteomes" id="UP000276133">
    <property type="component" value="Unassembled WGS sequence"/>
</dbReference>
<gene>
    <name evidence="1" type="ORF">BpHYR1_005314</name>
</gene>
<protein>
    <submittedName>
        <fullName evidence="1">Uncharacterized protein</fullName>
    </submittedName>
</protein>
<reference evidence="1 2" key="1">
    <citation type="journal article" date="2018" name="Sci. Rep.">
        <title>Genomic signatures of local adaptation to the degree of environmental predictability in rotifers.</title>
        <authorList>
            <person name="Franch-Gras L."/>
            <person name="Hahn C."/>
            <person name="Garcia-Roger E.M."/>
            <person name="Carmona M.J."/>
            <person name="Serra M."/>
            <person name="Gomez A."/>
        </authorList>
    </citation>
    <scope>NUCLEOTIDE SEQUENCE [LARGE SCALE GENOMIC DNA]</scope>
    <source>
        <strain evidence="1">HYR1</strain>
    </source>
</reference>
<evidence type="ECO:0000313" key="1">
    <source>
        <dbReference type="EMBL" id="RNA08358.1"/>
    </source>
</evidence>
<accession>A0A3M7QBM5</accession>
<organism evidence="1 2">
    <name type="scientific">Brachionus plicatilis</name>
    <name type="common">Marine rotifer</name>
    <name type="synonym">Brachionus muelleri</name>
    <dbReference type="NCBI Taxonomy" id="10195"/>
    <lineage>
        <taxon>Eukaryota</taxon>
        <taxon>Metazoa</taxon>
        <taxon>Spiralia</taxon>
        <taxon>Gnathifera</taxon>
        <taxon>Rotifera</taxon>
        <taxon>Eurotatoria</taxon>
        <taxon>Monogononta</taxon>
        <taxon>Pseudotrocha</taxon>
        <taxon>Ploima</taxon>
        <taxon>Brachionidae</taxon>
        <taxon>Brachionus</taxon>
    </lineage>
</organism>
<proteinExistence type="predicted"/>
<keyword evidence="2" id="KW-1185">Reference proteome</keyword>